<sequence length="103" mass="11723">MKIRKNLSDADMFCGVEEEESFETALLSDDSRRIKLRKNSSAIKKEAEAMMLPPEAIEKLNRCILEVSMEWLKDKGGDVDWKVIREGTSIIIKPAPAKKKVRS</sequence>
<dbReference type="EMBL" id="FMYW01000004">
    <property type="protein sequence ID" value="SDC24779.1"/>
    <property type="molecule type" value="Genomic_DNA"/>
</dbReference>
<dbReference type="Proteomes" id="UP000198943">
    <property type="component" value="Unassembled WGS sequence"/>
</dbReference>
<reference evidence="2" key="1">
    <citation type="submission" date="2016-10" db="EMBL/GenBank/DDBJ databases">
        <authorList>
            <person name="Varghese N."/>
            <person name="Submissions S."/>
        </authorList>
    </citation>
    <scope>NUCLEOTIDE SEQUENCE [LARGE SCALE GENOMIC DNA]</scope>
    <source>
        <strain evidence="2">DSM 11005</strain>
    </source>
</reference>
<organism evidence="1 2">
    <name type="scientific">Succiniclasticum ruminis</name>
    <dbReference type="NCBI Taxonomy" id="40841"/>
    <lineage>
        <taxon>Bacteria</taxon>
        <taxon>Bacillati</taxon>
        <taxon>Bacillota</taxon>
        <taxon>Negativicutes</taxon>
        <taxon>Acidaminococcales</taxon>
        <taxon>Acidaminococcaceae</taxon>
        <taxon>Succiniclasticum</taxon>
    </lineage>
</organism>
<evidence type="ECO:0000313" key="1">
    <source>
        <dbReference type="EMBL" id="SDC24779.1"/>
    </source>
</evidence>
<dbReference type="OrthoDB" id="1629499at2"/>
<dbReference type="RefSeq" id="WP_093729715.1">
    <property type="nucleotide sequence ID" value="NZ_FMYW01000004.1"/>
</dbReference>
<gene>
    <name evidence="1" type="ORF">SAMN04487864_1049</name>
</gene>
<evidence type="ECO:0000313" key="2">
    <source>
        <dbReference type="Proteomes" id="UP000198943"/>
    </source>
</evidence>
<accession>A0A1G6K173</accession>
<dbReference type="AlphaFoldDB" id="A0A1G6K173"/>
<protein>
    <submittedName>
        <fullName evidence="1">Uncharacterized protein</fullName>
    </submittedName>
</protein>
<keyword evidence="2" id="KW-1185">Reference proteome</keyword>
<proteinExistence type="predicted"/>
<name>A0A1G6K173_9FIRM</name>